<evidence type="ECO:0000313" key="1">
    <source>
        <dbReference type="EMBL" id="GAG60149.1"/>
    </source>
</evidence>
<sequence length="70" mass="8253">MKELENISKLKDELFEHPVFKADWKLYGVYSDNERLLAVHATEEGANENKDKWAKQHGNTFYVDFVTVHK</sequence>
<comment type="caution">
    <text evidence="1">The sequence shown here is derived from an EMBL/GenBank/DDBJ whole genome shotgun (WGS) entry which is preliminary data.</text>
</comment>
<dbReference type="AlphaFoldDB" id="X0YU67"/>
<reference evidence="1" key="1">
    <citation type="journal article" date="2014" name="Front. Microbiol.">
        <title>High frequency of phylogenetically diverse reductive dehalogenase-homologous genes in deep subseafloor sedimentary metagenomes.</title>
        <authorList>
            <person name="Kawai M."/>
            <person name="Futagami T."/>
            <person name="Toyoda A."/>
            <person name="Takaki Y."/>
            <person name="Nishi S."/>
            <person name="Hori S."/>
            <person name="Arai W."/>
            <person name="Tsubouchi T."/>
            <person name="Morono Y."/>
            <person name="Uchiyama I."/>
            <person name="Ito T."/>
            <person name="Fujiyama A."/>
            <person name="Inagaki F."/>
            <person name="Takami H."/>
        </authorList>
    </citation>
    <scope>NUCLEOTIDE SEQUENCE</scope>
    <source>
        <strain evidence="1">Expedition CK06-06</strain>
    </source>
</reference>
<gene>
    <name evidence="1" type="ORF">S01H4_14245</name>
</gene>
<dbReference type="EMBL" id="BART01006251">
    <property type="protein sequence ID" value="GAG60149.1"/>
    <property type="molecule type" value="Genomic_DNA"/>
</dbReference>
<protein>
    <submittedName>
        <fullName evidence="1">Uncharacterized protein</fullName>
    </submittedName>
</protein>
<organism evidence="1">
    <name type="scientific">marine sediment metagenome</name>
    <dbReference type="NCBI Taxonomy" id="412755"/>
    <lineage>
        <taxon>unclassified sequences</taxon>
        <taxon>metagenomes</taxon>
        <taxon>ecological metagenomes</taxon>
    </lineage>
</organism>
<name>X0YU67_9ZZZZ</name>
<accession>X0YU67</accession>
<proteinExistence type="predicted"/>